<dbReference type="RefSeq" id="WP_054572258.1">
    <property type="nucleotide sequence ID" value="NZ_LKKS01000033.1"/>
</dbReference>
<evidence type="ECO:0000256" key="1">
    <source>
        <dbReference type="SAM" id="Phobius"/>
    </source>
</evidence>
<sequence>MKSLAFVVYLLGNIATFVKLTFFDGYIYNSWNWLIAIPLNEFLAAMWPIYWVILRPLFGH</sequence>
<protein>
    <submittedName>
        <fullName evidence="2">Uncharacterized protein</fullName>
    </submittedName>
</protein>
<dbReference type="AlphaFoldDB" id="A0A0P7CIQ2"/>
<keyword evidence="1" id="KW-0472">Membrane</keyword>
<keyword evidence="1" id="KW-1133">Transmembrane helix</keyword>
<dbReference type="Proteomes" id="UP000050437">
    <property type="component" value="Unassembled WGS sequence"/>
</dbReference>
<keyword evidence="1" id="KW-0812">Transmembrane</keyword>
<name>A0A0P7CIQ2_PSEPU</name>
<proteinExistence type="predicted"/>
<feature type="transmembrane region" description="Helical" evidence="1">
    <location>
        <begin position="33"/>
        <end position="54"/>
    </location>
</feature>
<evidence type="ECO:0000313" key="3">
    <source>
        <dbReference type="Proteomes" id="UP000050437"/>
    </source>
</evidence>
<reference evidence="2 3" key="1">
    <citation type="submission" date="2015-10" db="EMBL/GenBank/DDBJ databases">
        <title>Pseudomonas putida clinical strains.</title>
        <authorList>
            <person name="Molina L."/>
            <person name="Udaondo Z."/>
        </authorList>
    </citation>
    <scope>NUCLEOTIDE SEQUENCE [LARGE SCALE GENOMIC DNA]</scope>
    <source>
        <strain evidence="2 3">HB13667</strain>
    </source>
</reference>
<evidence type="ECO:0000313" key="2">
    <source>
        <dbReference type="EMBL" id="KPM67584.1"/>
    </source>
</evidence>
<dbReference type="EMBL" id="LKKS01000033">
    <property type="protein sequence ID" value="KPM67584.1"/>
    <property type="molecule type" value="Genomic_DNA"/>
</dbReference>
<comment type="caution">
    <text evidence="2">The sequence shown here is derived from an EMBL/GenBank/DDBJ whole genome shotgun (WGS) entry which is preliminary data.</text>
</comment>
<organism evidence="2 3">
    <name type="scientific">Pseudomonas putida</name>
    <name type="common">Arthrobacter siderocapsulatus</name>
    <dbReference type="NCBI Taxonomy" id="303"/>
    <lineage>
        <taxon>Bacteria</taxon>
        <taxon>Pseudomonadati</taxon>
        <taxon>Pseudomonadota</taxon>
        <taxon>Gammaproteobacteria</taxon>
        <taxon>Pseudomonadales</taxon>
        <taxon>Pseudomonadaceae</taxon>
        <taxon>Pseudomonas</taxon>
    </lineage>
</organism>
<accession>A0A0P7CIQ2</accession>
<gene>
    <name evidence="2" type="ORF">HB13667_05935</name>
</gene>